<gene>
    <name evidence="1" type="ORF">EVA_16016</name>
</gene>
<name>J9G235_9ZZZZ</name>
<protein>
    <submittedName>
        <fullName evidence="1">Uncharacterized protein</fullName>
    </submittedName>
</protein>
<dbReference type="AlphaFoldDB" id="J9G235"/>
<dbReference type="EMBL" id="AMCI01005577">
    <property type="protein sequence ID" value="EJW95877.1"/>
    <property type="molecule type" value="Genomic_DNA"/>
</dbReference>
<comment type="caution">
    <text evidence="1">The sequence shown here is derived from an EMBL/GenBank/DDBJ whole genome shotgun (WGS) entry which is preliminary data.</text>
</comment>
<sequence length="36" mass="3923">MSLKSSTPIRLRMVTNNEGSKTGLVVNSLKPSIFCI</sequence>
<organism evidence="1">
    <name type="scientific">gut metagenome</name>
    <dbReference type="NCBI Taxonomy" id="749906"/>
    <lineage>
        <taxon>unclassified sequences</taxon>
        <taxon>metagenomes</taxon>
        <taxon>organismal metagenomes</taxon>
    </lineage>
</organism>
<evidence type="ECO:0000313" key="1">
    <source>
        <dbReference type="EMBL" id="EJW95877.1"/>
    </source>
</evidence>
<accession>J9G235</accession>
<proteinExistence type="predicted"/>
<reference evidence="1" key="1">
    <citation type="journal article" date="2012" name="PLoS ONE">
        <title>Gene sets for utilization of primary and secondary nutrition supplies in the distal gut of endangered iberian lynx.</title>
        <authorList>
            <person name="Alcaide M."/>
            <person name="Messina E."/>
            <person name="Richter M."/>
            <person name="Bargiela R."/>
            <person name="Peplies J."/>
            <person name="Huws S.A."/>
            <person name="Newbold C.J."/>
            <person name="Golyshin P.N."/>
            <person name="Simon M.A."/>
            <person name="Lopez G."/>
            <person name="Yakimov M.M."/>
            <person name="Ferrer M."/>
        </authorList>
    </citation>
    <scope>NUCLEOTIDE SEQUENCE</scope>
</reference>